<reference evidence="1 2" key="1">
    <citation type="submission" date="2017-09" db="EMBL/GenBank/DDBJ databases">
        <title>Depth-based differentiation of microbial function through sediment-hosted aquifers and enrichment of novel symbionts in the deep terrestrial subsurface.</title>
        <authorList>
            <person name="Probst A.J."/>
            <person name="Ladd B."/>
            <person name="Jarett J.K."/>
            <person name="Geller-Mcgrath D.E."/>
            <person name="Sieber C.M."/>
            <person name="Emerson J.B."/>
            <person name="Anantharaman K."/>
            <person name="Thomas B.C."/>
            <person name="Malmstrom R."/>
            <person name="Stieglmeier M."/>
            <person name="Klingl A."/>
            <person name="Woyke T."/>
            <person name="Ryan C.M."/>
            <person name="Banfield J.F."/>
        </authorList>
    </citation>
    <scope>NUCLEOTIDE SEQUENCE [LARGE SCALE GENOMIC DNA]</scope>
    <source>
        <strain evidence="1">CG23_combo_of_CG06-09_8_20_14_all_38_19</strain>
    </source>
</reference>
<organism evidence="1 2">
    <name type="scientific">Candidatus Nealsonbacteria bacterium CG23_combo_of_CG06-09_8_20_14_all_38_19</name>
    <dbReference type="NCBI Taxonomy" id="1974721"/>
    <lineage>
        <taxon>Bacteria</taxon>
        <taxon>Candidatus Nealsoniibacteriota</taxon>
    </lineage>
</organism>
<gene>
    <name evidence="1" type="ORF">COX36_00935</name>
</gene>
<feature type="non-terminal residue" evidence="1">
    <location>
        <position position="371"/>
    </location>
</feature>
<proteinExistence type="predicted"/>
<dbReference type="AlphaFoldDB" id="A0A2G9YXC8"/>
<sequence>MKAMGITHHEFDFDGGSCLRILERRGLIQGCIFGEEELREKLEEGGISKLIFVDASPKEPLSDMDLVIYDHHESENIDEREKTAFDILIDEIGIRELDSEKIKTWRKLVWLGDKKPEADDMDIARALKKVHNLLGSNVETYTKWFSPLFDSFFANKSDLGSTIQILQEEISKFIFNNPDSPAKVHLQRWSERLQNKEKISKSTIRNVVHFLAYMERDVAIEWIRLLLEGYNKEQTEFQEGKADFDRAKFSFYGNTLIVSATTKNPRFKQVATYMIYSKDQDVNPLIREKIKDRNSPWLVVVINPMNKNFQMFINGNKSLIHRIITELVKAIRAEILSKRNRPVPDFNVLSGGGTTEGTKPLYFHKLETGYP</sequence>
<evidence type="ECO:0000313" key="2">
    <source>
        <dbReference type="Proteomes" id="UP000230273"/>
    </source>
</evidence>
<protein>
    <recommendedName>
        <fullName evidence="3">DHHA1 domain-containing protein</fullName>
    </recommendedName>
</protein>
<evidence type="ECO:0008006" key="3">
    <source>
        <dbReference type="Google" id="ProtNLM"/>
    </source>
</evidence>
<name>A0A2G9YXC8_9BACT</name>
<accession>A0A2G9YXC8</accession>
<comment type="caution">
    <text evidence="1">The sequence shown here is derived from an EMBL/GenBank/DDBJ whole genome shotgun (WGS) entry which is preliminary data.</text>
</comment>
<dbReference type="Proteomes" id="UP000230273">
    <property type="component" value="Unassembled WGS sequence"/>
</dbReference>
<evidence type="ECO:0000313" key="1">
    <source>
        <dbReference type="EMBL" id="PIP23880.1"/>
    </source>
</evidence>
<dbReference type="EMBL" id="PCRP01000014">
    <property type="protein sequence ID" value="PIP23880.1"/>
    <property type="molecule type" value="Genomic_DNA"/>
</dbReference>